<feature type="chain" id="PRO_5005192016" evidence="2">
    <location>
        <begin position="20"/>
        <end position="220"/>
    </location>
</feature>
<proteinExistence type="predicted"/>
<reference evidence="3" key="1">
    <citation type="submission" date="2014-11" db="EMBL/GenBank/DDBJ databases">
        <authorList>
            <person name="Otto D Thomas"/>
            <person name="Naeem Raeece"/>
        </authorList>
    </citation>
    <scope>NUCLEOTIDE SEQUENCE</scope>
</reference>
<evidence type="ECO:0000256" key="1">
    <source>
        <dbReference type="SAM" id="MobiDB-lite"/>
    </source>
</evidence>
<dbReference type="AlphaFoldDB" id="A0A0G4HI10"/>
<sequence length="220" mass="22368">MALSKVTAAVVAFAVVANGAAPVAYTAPARVVSVTPLPASAVAAMQNAVPLARPAVAMHHTAFVGTTASQGDKDMWGPDTDAIDQKEVNPVESASSTSMLGDEELATEAVRLMPGGVLSSPGQMQHFADDVLGANTMSQSASLDDDSVGGAKHKATTIENRPEPTSASTMGDPFEARFSGYPVKATGTWNGFSGLQSAAKPANTKPPSFLQVLGDAPNGS</sequence>
<name>A0A0G4HI10_9ALVE</name>
<evidence type="ECO:0000313" key="3">
    <source>
        <dbReference type="EMBL" id="CEM43765.1"/>
    </source>
</evidence>
<feature type="signal peptide" evidence="2">
    <location>
        <begin position="1"/>
        <end position="19"/>
    </location>
</feature>
<feature type="region of interest" description="Disordered" evidence="1">
    <location>
        <begin position="155"/>
        <end position="174"/>
    </location>
</feature>
<keyword evidence="2" id="KW-0732">Signal</keyword>
<organism evidence="3">
    <name type="scientific">Chromera velia CCMP2878</name>
    <dbReference type="NCBI Taxonomy" id="1169474"/>
    <lineage>
        <taxon>Eukaryota</taxon>
        <taxon>Sar</taxon>
        <taxon>Alveolata</taxon>
        <taxon>Colpodellida</taxon>
        <taxon>Chromeraceae</taxon>
        <taxon>Chromera</taxon>
    </lineage>
</organism>
<feature type="compositionally biased region" description="Polar residues" evidence="1">
    <location>
        <begin position="157"/>
        <end position="169"/>
    </location>
</feature>
<gene>
    <name evidence="3" type="ORF">Cvel_6931</name>
</gene>
<evidence type="ECO:0000256" key="2">
    <source>
        <dbReference type="SAM" id="SignalP"/>
    </source>
</evidence>
<dbReference type="EMBL" id="CDMZ01002757">
    <property type="protein sequence ID" value="CEM43765.1"/>
    <property type="molecule type" value="Genomic_DNA"/>
</dbReference>
<feature type="region of interest" description="Disordered" evidence="1">
    <location>
        <begin position="197"/>
        <end position="220"/>
    </location>
</feature>
<accession>A0A0G4HI10</accession>
<dbReference type="VEuPathDB" id="CryptoDB:Cvel_6931"/>
<protein>
    <submittedName>
        <fullName evidence="3">Uncharacterized protein</fullName>
    </submittedName>
</protein>